<dbReference type="InterPro" id="IPR029063">
    <property type="entry name" value="SAM-dependent_MTases_sf"/>
</dbReference>
<evidence type="ECO:0000313" key="11">
    <source>
        <dbReference type="Proteomes" id="UP000325255"/>
    </source>
</evidence>
<sequence length="750" mass="85296">MSGTDGPEPDFKDLIDYIQEQRGIDFHGYKRTSLRRRIIRRMEQINVEDFATYHALLEANPEEFAELLNTVLINVTAFFRDPETWAVLQREVVPRIVEWHRTSGTGIRVWSAGCASGQEPYSLAMLFAEALGGPEAFCRAAKIYATDLDEPSLQLARQATYTEAEMDSVPPDLRQRYFEASNGRSTLIRDLRRCVIFGRHNIVHDAPIGHVNLIVCRNLLIYLEASTQEEVLARLHYALVDGGYLCLGKAETQLARSRLFEPLDLRHRIFRKTGSPERHRSIGGSISLLRGAGIERVAVPPARLQSAIVDGSAIAYLAVDMEGQLAFANPAARRLLELGEADIGRPFQDLSISYRPTELRSRIEEAQQKGRMVRLENLEFHRAGADPLRLTIEVTPLFGQDGQQFVTLLGFTDTTHAFMLAQELQGVQEGLETHIEELQSANEELETTNEELQSTREELETTNEELQSTNEELETTNEELRSTNEELEVANAELRRQSEEAADFRRYTDAILRSMGAGIVVLDRDLRVRSWNRWSENTWGLRAEEVIGHDFLPLDIGLPVQRLHQDLHRVLLSEEPQTLRELRATDRRGRPIHVRVRILPLLREERAPEGVVLVMEDVTEAMRNEDYIRHLGRIIGQSLNEVYFLDPKTLRFTLVNHGAEEKLGYSLMQLRQTAITDLMPGIAPERMHHLIAPLLSGERRDVVFEAVLRSSGGRDYPVEVCLQHFRDEQPPFVLAIVHDISERQRLAGVG</sequence>
<dbReference type="EMBL" id="VWPK01000021">
    <property type="protein sequence ID" value="KAA5611427.1"/>
    <property type="molecule type" value="Genomic_DNA"/>
</dbReference>
<dbReference type="InterPro" id="IPR000780">
    <property type="entry name" value="CheR_MeTrfase"/>
</dbReference>
<dbReference type="Pfam" id="PF08448">
    <property type="entry name" value="PAS_4"/>
    <property type="match status" value="1"/>
</dbReference>
<dbReference type="Proteomes" id="UP000325255">
    <property type="component" value="Unassembled WGS sequence"/>
</dbReference>
<organism evidence="10 11">
    <name type="scientific">Rhodovastum atsumiense</name>
    <dbReference type="NCBI Taxonomy" id="504468"/>
    <lineage>
        <taxon>Bacteria</taxon>
        <taxon>Pseudomonadati</taxon>
        <taxon>Pseudomonadota</taxon>
        <taxon>Alphaproteobacteria</taxon>
        <taxon>Acetobacterales</taxon>
        <taxon>Acetobacteraceae</taxon>
        <taxon>Rhodovastum</taxon>
    </lineage>
</organism>
<gene>
    <name evidence="10" type="ORF">F1189_14830</name>
</gene>
<dbReference type="InterPro" id="IPR000700">
    <property type="entry name" value="PAS-assoc_C"/>
</dbReference>
<dbReference type="PANTHER" id="PTHR24422">
    <property type="entry name" value="CHEMOTAXIS PROTEIN METHYLTRANSFERASE"/>
    <property type="match status" value="1"/>
</dbReference>
<dbReference type="InterPro" id="IPR013656">
    <property type="entry name" value="PAS_4"/>
</dbReference>
<dbReference type="InterPro" id="IPR000014">
    <property type="entry name" value="PAS"/>
</dbReference>
<dbReference type="Gene3D" id="1.10.155.10">
    <property type="entry name" value="Chemotaxis receptor methyltransferase CheR, N-terminal domain"/>
    <property type="match status" value="1"/>
</dbReference>
<evidence type="ECO:0000259" key="7">
    <source>
        <dbReference type="PROSITE" id="PS50112"/>
    </source>
</evidence>
<proteinExistence type="predicted"/>
<dbReference type="SMART" id="SM00086">
    <property type="entry name" value="PAC"/>
    <property type="match status" value="2"/>
</dbReference>
<dbReference type="GO" id="GO:0006355">
    <property type="term" value="P:regulation of DNA-templated transcription"/>
    <property type="evidence" value="ECO:0007669"/>
    <property type="project" value="InterPro"/>
</dbReference>
<dbReference type="PRINTS" id="PR00996">
    <property type="entry name" value="CHERMTFRASE"/>
</dbReference>
<accession>A0A5M6IU91</accession>
<dbReference type="InterPro" id="IPR022642">
    <property type="entry name" value="CheR_C"/>
</dbReference>
<dbReference type="Pfam" id="PF03705">
    <property type="entry name" value="CheR_N"/>
    <property type="match status" value="1"/>
</dbReference>
<evidence type="ECO:0000259" key="8">
    <source>
        <dbReference type="PROSITE" id="PS50113"/>
    </source>
</evidence>
<comment type="catalytic activity">
    <reaction evidence="1">
        <text>L-glutamyl-[protein] + S-adenosyl-L-methionine = [protein]-L-glutamate 5-O-methyl ester + S-adenosyl-L-homocysteine</text>
        <dbReference type="Rhea" id="RHEA:24452"/>
        <dbReference type="Rhea" id="RHEA-COMP:10208"/>
        <dbReference type="Rhea" id="RHEA-COMP:10311"/>
        <dbReference type="ChEBI" id="CHEBI:29973"/>
        <dbReference type="ChEBI" id="CHEBI:57856"/>
        <dbReference type="ChEBI" id="CHEBI:59789"/>
        <dbReference type="ChEBI" id="CHEBI:82795"/>
        <dbReference type="EC" id="2.1.1.80"/>
    </reaction>
</comment>
<feature type="domain" description="PAC" evidence="8">
    <location>
        <begin position="578"/>
        <end position="630"/>
    </location>
</feature>
<dbReference type="AlphaFoldDB" id="A0A5M6IU91"/>
<dbReference type="EC" id="2.1.1.80" evidence="2"/>
<dbReference type="GO" id="GO:0032259">
    <property type="term" value="P:methylation"/>
    <property type="evidence" value="ECO:0007669"/>
    <property type="project" value="UniProtKB-KW"/>
</dbReference>
<dbReference type="InterPro" id="IPR022641">
    <property type="entry name" value="CheR_N"/>
</dbReference>
<keyword evidence="5" id="KW-0949">S-adenosyl-L-methionine</keyword>
<dbReference type="InterPro" id="IPR013767">
    <property type="entry name" value="PAS_fold"/>
</dbReference>
<dbReference type="SUPFAM" id="SSF90257">
    <property type="entry name" value="Myosin rod fragments"/>
    <property type="match status" value="1"/>
</dbReference>
<dbReference type="PROSITE" id="PS50112">
    <property type="entry name" value="PAS"/>
    <property type="match status" value="1"/>
</dbReference>
<keyword evidence="11" id="KW-1185">Reference proteome</keyword>
<dbReference type="SUPFAM" id="SSF47757">
    <property type="entry name" value="Chemotaxis receptor methyltransferase CheR, N-terminal domain"/>
    <property type="match status" value="1"/>
</dbReference>
<dbReference type="SUPFAM" id="SSF55785">
    <property type="entry name" value="PYP-like sensor domain (PAS domain)"/>
    <property type="match status" value="3"/>
</dbReference>
<evidence type="ECO:0000313" key="10">
    <source>
        <dbReference type="EMBL" id="KAA5611427.1"/>
    </source>
</evidence>
<feature type="domain" description="CheR-type methyltransferase" evidence="9">
    <location>
        <begin position="8"/>
        <end position="273"/>
    </location>
</feature>
<feature type="coiled-coil region" evidence="6">
    <location>
        <begin position="421"/>
        <end position="500"/>
    </location>
</feature>
<evidence type="ECO:0000256" key="5">
    <source>
        <dbReference type="ARBA" id="ARBA00022691"/>
    </source>
</evidence>
<evidence type="ECO:0000256" key="6">
    <source>
        <dbReference type="SAM" id="Coils"/>
    </source>
</evidence>
<dbReference type="InterPro" id="IPR035965">
    <property type="entry name" value="PAS-like_dom_sf"/>
</dbReference>
<dbReference type="GO" id="GO:0008983">
    <property type="term" value="F:protein-glutamate O-methyltransferase activity"/>
    <property type="evidence" value="ECO:0007669"/>
    <property type="project" value="UniProtKB-EC"/>
</dbReference>
<keyword evidence="6" id="KW-0175">Coiled coil</keyword>
<dbReference type="InterPro" id="IPR036804">
    <property type="entry name" value="CheR_N_sf"/>
</dbReference>
<dbReference type="Gene3D" id="1.10.287.620">
    <property type="entry name" value="Helix Hairpins"/>
    <property type="match status" value="1"/>
</dbReference>
<feature type="domain" description="PAS" evidence="7">
    <location>
        <begin position="504"/>
        <end position="552"/>
    </location>
</feature>
<dbReference type="PROSITE" id="PS50123">
    <property type="entry name" value="CHER"/>
    <property type="match status" value="1"/>
</dbReference>
<evidence type="ECO:0000256" key="2">
    <source>
        <dbReference type="ARBA" id="ARBA00012534"/>
    </source>
</evidence>
<keyword evidence="3" id="KW-0489">Methyltransferase</keyword>
<evidence type="ECO:0000256" key="1">
    <source>
        <dbReference type="ARBA" id="ARBA00001541"/>
    </source>
</evidence>
<dbReference type="Pfam" id="PF13426">
    <property type="entry name" value="PAS_9"/>
    <property type="match status" value="1"/>
</dbReference>
<dbReference type="Gene3D" id="3.30.450.20">
    <property type="entry name" value="PAS domain"/>
    <property type="match status" value="3"/>
</dbReference>
<protein>
    <recommendedName>
        <fullName evidence="2">protein-glutamate O-methyltransferase</fullName>
        <ecNumber evidence="2">2.1.1.80</ecNumber>
    </recommendedName>
</protein>
<dbReference type="OrthoDB" id="5287260at2"/>
<dbReference type="PROSITE" id="PS50113">
    <property type="entry name" value="PAC"/>
    <property type="match status" value="1"/>
</dbReference>
<dbReference type="Gene3D" id="3.40.50.150">
    <property type="entry name" value="Vaccinia Virus protein VP39"/>
    <property type="match status" value="1"/>
</dbReference>
<dbReference type="CDD" id="cd00130">
    <property type="entry name" value="PAS"/>
    <property type="match status" value="3"/>
</dbReference>
<evidence type="ECO:0000256" key="4">
    <source>
        <dbReference type="ARBA" id="ARBA00022679"/>
    </source>
</evidence>
<dbReference type="NCBIfam" id="TIGR00229">
    <property type="entry name" value="sensory_box"/>
    <property type="match status" value="2"/>
</dbReference>
<dbReference type="SMART" id="SM00091">
    <property type="entry name" value="PAS"/>
    <property type="match status" value="3"/>
</dbReference>
<dbReference type="PANTHER" id="PTHR24422:SF10">
    <property type="entry name" value="CHEMOTAXIS PROTEIN METHYLTRANSFERASE 2"/>
    <property type="match status" value="1"/>
</dbReference>
<dbReference type="InterPro" id="IPR050903">
    <property type="entry name" value="Bact_Chemotaxis_MeTrfase"/>
</dbReference>
<keyword evidence="4" id="KW-0808">Transferase</keyword>
<dbReference type="SMART" id="SM00138">
    <property type="entry name" value="MeTrc"/>
    <property type="match status" value="1"/>
</dbReference>
<reference evidence="10 11" key="1">
    <citation type="submission" date="2019-09" db="EMBL/GenBank/DDBJ databases">
        <title>Genome sequence of Rhodovastum atsumiense, a diverse member of the Acetobacteraceae family of non-sulfur purple photosynthetic bacteria.</title>
        <authorList>
            <person name="Meyer T."/>
            <person name="Kyndt J."/>
        </authorList>
    </citation>
    <scope>NUCLEOTIDE SEQUENCE [LARGE SCALE GENOMIC DNA]</scope>
    <source>
        <strain evidence="10 11">DSM 21279</strain>
    </source>
</reference>
<dbReference type="SUPFAM" id="SSF53335">
    <property type="entry name" value="S-adenosyl-L-methionine-dependent methyltransferases"/>
    <property type="match status" value="1"/>
</dbReference>
<dbReference type="Pfam" id="PF01739">
    <property type="entry name" value="CheR"/>
    <property type="match status" value="1"/>
</dbReference>
<comment type="caution">
    <text evidence="10">The sequence shown here is derived from an EMBL/GenBank/DDBJ whole genome shotgun (WGS) entry which is preliminary data.</text>
</comment>
<evidence type="ECO:0000256" key="3">
    <source>
        <dbReference type="ARBA" id="ARBA00022603"/>
    </source>
</evidence>
<name>A0A5M6IU91_9PROT</name>
<dbReference type="InterPro" id="IPR001610">
    <property type="entry name" value="PAC"/>
</dbReference>
<dbReference type="Pfam" id="PF00989">
    <property type="entry name" value="PAS"/>
    <property type="match status" value="1"/>
</dbReference>
<evidence type="ECO:0000259" key="9">
    <source>
        <dbReference type="PROSITE" id="PS50123"/>
    </source>
</evidence>